<evidence type="ECO:0000256" key="5">
    <source>
        <dbReference type="ARBA" id="ARBA00022833"/>
    </source>
</evidence>
<feature type="compositionally biased region" description="Basic and acidic residues" evidence="7">
    <location>
        <begin position="433"/>
        <end position="443"/>
    </location>
</feature>
<evidence type="ECO:0000256" key="1">
    <source>
        <dbReference type="ARBA" id="ARBA00001947"/>
    </source>
</evidence>
<protein>
    <submittedName>
        <fullName evidence="8">Uncharacterized protein</fullName>
    </submittedName>
</protein>
<dbReference type="AlphaFoldDB" id="A0AA38XHT1"/>
<keyword evidence="3" id="KW-0479">Metal-binding</keyword>
<dbReference type="GO" id="GO:0006508">
    <property type="term" value="P:proteolysis"/>
    <property type="evidence" value="ECO:0007669"/>
    <property type="project" value="UniProtKB-KW"/>
</dbReference>
<keyword evidence="6" id="KW-0482">Metalloprotease</keyword>
<dbReference type="InterPro" id="IPR012962">
    <property type="entry name" value="Pept_M54_archaemetzincn"/>
</dbReference>
<dbReference type="PANTHER" id="PTHR15910:SF1">
    <property type="entry name" value="ARCHAEMETZINCIN-2"/>
    <property type="match status" value="1"/>
</dbReference>
<comment type="cofactor">
    <cofactor evidence="1">
        <name>Zn(2+)</name>
        <dbReference type="ChEBI" id="CHEBI:29105"/>
    </cofactor>
</comment>
<evidence type="ECO:0000256" key="4">
    <source>
        <dbReference type="ARBA" id="ARBA00022801"/>
    </source>
</evidence>
<dbReference type="Pfam" id="PF07998">
    <property type="entry name" value="Peptidase_M54"/>
    <property type="match status" value="1"/>
</dbReference>
<organism evidence="8 9">
    <name type="scientific">Knufia peltigerae</name>
    <dbReference type="NCBI Taxonomy" id="1002370"/>
    <lineage>
        <taxon>Eukaryota</taxon>
        <taxon>Fungi</taxon>
        <taxon>Dikarya</taxon>
        <taxon>Ascomycota</taxon>
        <taxon>Pezizomycotina</taxon>
        <taxon>Eurotiomycetes</taxon>
        <taxon>Chaetothyriomycetidae</taxon>
        <taxon>Chaetothyriales</taxon>
        <taxon>Trichomeriaceae</taxon>
        <taxon>Knufia</taxon>
    </lineage>
</organism>
<keyword evidence="4" id="KW-0378">Hydrolase</keyword>
<dbReference type="EMBL" id="JAPDRN010000200">
    <property type="protein sequence ID" value="KAJ9613682.1"/>
    <property type="molecule type" value="Genomic_DNA"/>
</dbReference>
<dbReference type="Gene3D" id="3.40.390.10">
    <property type="entry name" value="Collagenase (Catalytic Domain)"/>
    <property type="match status" value="1"/>
</dbReference>
<dbReference type="CDD" id="cd11375">
    <property type="entry name" value="Peptidase_M54"/>
    <property type="match status" value="1"/>
</dbReference>
<accession>A0AA38XHT1</accession>
<evidence type="ECO:0000313" key="9">
    <source>
        <dbReference type="Proteomes" id="UP001172681"/>
    </source>
</evidence>
<evidence type="ECO:0000256" key="2">
    <source>
        <dbReference type="ARBA" id="ARBA00022670"/>
    </source>
</evidence>
<dbReference type="PANTHER" id="PTHR15910">
    <property type="entry name" value="ARCHAEMETZINCIN"/>
    <property type="match status" value="1"/>
</dbReference>
<comment type="caution">
    <text evidence="8">The sequence shown here is derived from an EMBL/GenBank/DDBJ whole genome shotgun (WGS) entry which is preliminary data.</text>
</comment>
<dbReference type="Proteomes" id="UP001172681">
    <property type="component" value="Unassembled WGS sequence"/>
</dbReference>
<keyword evidence="9" id="KW-1185">Reference proteome</keyword>
<dbReference type="GO" id="GO:0046872">
    <property type="term" value="F:metal ion binding"/>
    <property type="evidence" value="ECO:0007669"/>
    <property type="project" value="UniProtKB-KW"/>
</dbReference>
<feature type="region of interest" description="Disordered" evidence="7">
    <location>
        <begin position="432"/>
        <end position="451"/>
    </location>
</feature>
<evidence type="ECO:0000256" key="6">
    <source>
        <dbReference type="ARBA" id="ARBA00023049"/>
    </source>
</evidence>
<evidence type="ECO:0000256" key="3">
    <source>
        <dbReference type="ARBA" id="ARBA00022723"/>
    </source>
</evidence>
<dbReference type="GO" id="GO:0008237">
    <property type="term" value="F:metallopeptidase activity"/>
    <property type="evidence" value="ECO:0007669"/>
    <property type="project" value="UniProtKB-KW"/>
</dbReference>
<evidence type="ECO:0000313" key="8">
    <source>
        <dbReference type="EMBL" id="KAJ9613682.1"/>
    </source>
</evidence>
<dbReference type="InterPro" id="IPR024079">
    <property type="entry name" value="MetalloPept_cat_dom_sf"/>
</dbReference>
<keyword evidence="2" id="KW-0645">Protease</keyword>
<keyword evidence="5" id="KW-0862">Zinc</keyword>
<gene>
    <name evidence="8" type="ORF">H2204_014757</name>
</gene>
<proteinExistence type="predicted"/>
<sequence>MCEHKYLTCLSSPYAAAFPYRTYTTGQLLTAVTGKRKASENDNSVLAPQVYPAPLILPGDDIDCDPTYPPQSFREWVNMGVRNQVNSRRNVIYLAATSDVDDSVDFMRDWQFPTVRGIEKATTSVLEDRFNIETVAAYLRAFYHGLDVKILPQNLMFTSCEDTATSKARRQGRGAAEDHAKLKHVGLSTGREVVRIRARPPPPVDAASPSEVFPYPYQLNLNDLTDVSVRVLPSDAYALVLMTKHDLYESDDDDFCCGRAWGASRVAIVSSARYYTALDELHCVDFNHVWPASHCAAFIRKMSAESGQVVVPAASNRRKIRSRRYERQDDISTELLSSATPMPLLRALTTHQQAAHRQQTPRDQAASALLFRLCRTVSHELGHCFGLDHCKYKACVMQGAASVAEDMRQPPYLCPVCDRKVAWAITRGATGGQEDRITNEPRSNKIGGGTRDEVDVEKWEEKIEVWKRGRSLAVKDFANLQGGSFAGMAAWYEGMLELKAAT</sequence>
<reference evidence="8" key="1">
    <citation type="submission" date="2022-10" db="EMBL/GenBank/DDBJ databases">
        <title>Culturing micro-colonial fungi from biological soil crusts in the Mojave desert and describing Neophaeococcomyces mojavensis, and introducing the new genera and species Taxawa tesnikishii.</title>
        <authorList>
            <person name="Kurbessoian T."/>
            <person name="Stajich J.E."/>
        </authorList>
    </citation>
    <scope>NUCLEOTIDE SEQUENCE</scope>
    <source>
        <strain evidence="8">TK_35</strain>
    </source>
</reference>
<evidence type="ECO:0000256" key="7">
    <source>
        <dbReference type="SAM" id="MobiDB-lite"/>
    </source>
</evidence>
<name>A0AA38XHT1_9EURO</name>
<dbReference type="SUPFAM" id="SSF55486">
    <property type="entry name" value="Metalloproteases ('zincins'), catalytic domain"/>
    <property type="match status" value="2"/>
</dbReference>